<accession>A0A518G144</accession>
<name>A0A518G144_9BACT</name>
<keyword evidence="3" id="KW-0472">Membrane</keyword>
<proteinExistence type="predicted"/>
<feature type="coiled-coil region" evidence="1">
    <location>
        <begin position="358"/>
        <end position="448"/>
    </location>
</feature>
<gene>
    <name evidence="5" type="ORF">Q31a_06090</name>
</gene>
<dbReference type="Pfam" id="PF13400">
    <property type="entry name" value="Tad"/>
    <property type="match status" value="1"/>
</dbReference>
<evidence type="ECO:0000313" key="5">
    <source>
        <dbReference type="EMBL" id="QDV22325.1"/>
    </source>
</evidence>
<organism evidence="5 6">
    <name type="scientific">Aureliella helgolandensis</name>
    <dbReference type="NCBI Taxonomy" id="2527968"/>
    <lineage>
        <taxon>Bacteria</taxon>
        <taxon>Pseudomonadati</taxon>
        <taxon>Planctomycetota</taxon>
        <taxon>Planctomycetia</taxon>
        <taxon>Pirellulales</taxon>
        <taxon>Pirellulaceae</taxon>
        <taxon>Aureliella</taxon>
    </lineage>
</organism>
<feature type="domain" description="Putative Flp pilus-assembly TadG-like N-terminal" evidence="4">
    <location>
        <begin position="41"/>
        <end position="86"/>
    </location>
</feature>
<evidence type="ECO:0000256" key="2">
    <source>
        <dbReference type="SAM" id="MobiDB-lite"/>
    </source>
</evidence>
<keyword evidence="1" id="KW-0175">Coiled coil</keyword>
<evidence type="ECO:0000256" key="1">
    <source>
        <dbReference type="SAM" id="Coils"/>
    </source>
</evidence>
<dbReference type="Proteomes" id="UP000318017">
    <property type="component" value="Chromosome"/>
</dbReference>
<keyword evidence="6" id="KW-1185">Reference proteome</keyword>
<sequence length="732" mass="80048">MENSSRGNPDRSRQPAVRSGRRPPHPQASRSGKSRSDQRQGKITLLGIILLLAMVVMAGMLGNAGHTTNQKLECQHAADAAAFSTAMWLARGMNAITTCNHLVGEATTLSVIQDAIGGPELTLGLKKQTSENQQIDALLRPLGVSSPIGRIPSPYVPPPLTSIDRRIIDLVVKRTSPPSNLASTAFATLYDSRMTLKRKLAGWLVAKSVANIAFLVPPPFGYVSAPFAYAAHIAATAQIVLIGKEWLLLAVLEKYALVAAPIHKKVIDEQLIPTLAEFGLQIAGIDADSGSVPEEDNLVRRAITRTLASTQENHRVELESFPTPTQIQLPVVLAPPPNLQGHSGTWPEGWGEDKATPLPSLTQELDRVERELDRAVSKITKQIRSAAQNIEALESLQEEIQKRIDADGVEQPALGELEAEKKLLDQAVAQITEQVDEYSDRLASIAEQRNALSDSISQIPIGDSQNLSLDHIPTSMDPHQERSAQWVLAVAPNLDALRAPLLGLCETHLKISSAAEHFTKWTNRYALIKAWQFRSGYRLVKAGTASARWDKSKAPLRMLVMPETYREQAVEPHKGNELWTRGNQAGFDAAEQLFTVAAFVRREYQPLFSPSVFPAPQANGLIAFSQAIVYNANRQLASSGTLSQQPEIGWDTLNWAEASAAPEWGAAPKRARTRWPWEIIDSLGGDALVQLNWQPKLIPVTASRLKEAVADLPSEMQTAVEMAIDHPTLITH</sequence>
<dbReference type="KEGG" id="ahel:Q31a_06090"/>
<keyword evidence="3" id="KW-1133">Transmembrane helix</keyword>
<keyword evidence="3" id="KW-0812">Transmembrane</keyword>
<feature type="region of interest" description="Disordered" evidence="2">
    <location>
        <begin position="1"/>
        <end position="39"/>
    </location>
</feature>
<evidence type="ECO:0000259" key="4">
    <source>
        <dbReference type="Pfam" id="PF13400"/>
    </source>
</evidence>
<dbReference type="InterPro" id="IPR028087">
    <property type="entry name" value="Tad_N"/>
</dbReference>
<reference evidence="5 6" key="1">
    <citation type="submission" date="2019-02" db="EMBL/GenBank/DDBJ databases">
        <title>Deep-cultivation of Planctomycetes and their phenomic and genomic characterization uncovers novel biology.</title>
        <authorList>
            <person name="Wiegand S."/>
            <person name="Jogler M."/>
            <person name="Boedeker C."/>
            <person name="Pinto D."/>
            <person name="Vollmers J."/>
            <person name="Rivas-Marin E."/>
            <person name="Kohn T."/>
            <person name="Peeters S.H."/>
            <person name="Heuer A."/>
            <person name="Rast P."/>
            <person name="Oberbeckmann S."/>
            <person name="Bunk B."/>
            <person name="Jeske O."/>
            <person name="Meyerdierks A."/>
            <person name="Storesund J.E."/>
            <person name="Kallscheuer N."/>
            <person name="Luecker S."/>
            <person name="Lage O.M."/>
            <person name="Pohl T."/>
            <person name="Merkel B.J."/>
            <person name="Hornburger P."/>
            <person name="Mueller R.-W."/>
            <person name="Bruemmer F."/>
            <person name="Labrenz M."/>
            <person name="Spormann A.M."/>
            <person name="Op den Camp H."/>
            <person name="Overmann J."/>
            <person name="Amann R."/>
            <person name="Jetten M.S.M."/>
            <person name="Mascher T."/>
            <person name="Medema M.H."/>
            <person name="Devos D.P."/>
            <person name="Kaster A.-K."/>
            <person name="Ovreas L."/>
            <person name="Rohde M."/>
            <person name="Galperin M.Y."/>
            <person name="Jogler C."/>
        </authorList>
    </citation>
    <scope>NUCLEOTIDE SEQUENCE [LARGE SCALE GENOMIC DNA]</scope>
    <source>
        <strain evidence="5 6">Q31a</strain>
    </source>
</reference>
<dbReference type="EMBL" id="CP036298">
    <property type="protein sequence ID" value="QDV22325.1"/>
    <property type="molecule type" value="Genomic_DNA"/>
</dbReference>
<evidence type="ECO:0000313" key="6">
    <source>
        <dbReference type="Proteomes" id="UP000318017"/>
    </source>
</evidence>
<feature type="transmembrane region" description="Helical" evidence="3">
    <location>
        <begin position="43"/>
        <end position="62"/>
    </location>
</feature>
<protein>
    <recommendedName>
        <fullName evidence="4">Putative Flp pilus-assembly TadG-like N-terminal domain-containing protein</fullName>
    </recommendedName>
</protein>
<evidence type="ECO:0000256" key="3">
    <source>
        <dbReference type="SAM" id="Phobius"/>
    </source>
</evidence>
<dbReference type="OrthoDB" id="269291at2"/>
<dbReference type="AlphaFoldDB" id="A0A518G144"/>